<proteinExistence type="predicted"/>
<protein>
    <submittedName>
        <fullName evidence="5">G8000 protein</fullName>
    </submittedName>
</protein>
<keyword evidence="6" id="KW-1185">Reference proteome</keyword>
<evidence type="ECO:0000256" key="2">
    <source>
        <dbReference type="PROSITE-ProRule" id="PRU00708"/>
    </source>
</evidence>
<dbReference type="Gene3D" id="1.25.40.10">
    <property type="entry name" value="Tetratricopeptide repeat domain"/>
    <property type="match status" value="2"/>
</dbReference>
<feature type="compositionally biased region" description="Basic and acidic residues" evidence="3">
    <location>
        <begin position="74"/>
        <end position="83"/>
    </location>
</feature>
<dbReference type="PANTHER" id="PTHR47939:SF5">
    <property type="entry name" value="PENTACOTRIPEPTIDE-REPEAT REGION OF PRORP DOMAIN-CONTAINING PROTEIN"/>
    <property type="match status" value="1"/>
</dbReference>
<organism evidence="5 6">
    <name type="scientific">Coccomyxa viridis</name>
    <dbReference type="NCBI Taxonomy" id="1274662"/>
    <lineage>
        <taxon>Eukaryota</taxon>
        <taxon>Viridiplantae</taxon>
        <taxon>Chlorophyta</taxon>
        <taxon>core chlorophytes</taxon>
        <taxon>Trebouxiophyceae</taxon>
        <taxon>Trebouxiophyceae incertae sedis</taxon>
        <taxon>Coccomyxaceae</taxon>
        <taxon>Coccomyxa</taxon>
    </lineage>
</organism>
<keyword evidence="1" id="KW-0677">Repeat</keyword>
<dbReference type="Pfam" id="PF17177">
    <property type="entry name" value="PPR_long"/>
    <property type="match status" value="1"/>
</dbReference>
<dbReference type="SMART" id="SM00513">
    <property type="entry name" value="SAP"/>
    <property type="match status" value="1"/>
</dbReference>
<evidence type="ECO:0000256" key="3">
    <source>
        <dbReference type="SAM" id="MobiDB-lite"/>
    </source>
</evidence>
<accession>A0ABP1G1W1</accession>
<dbReference type="InterPro" id="IPR036361">
    <property type="entry name" value="SAP_dom_sf"/>
</dbReference>
<dbReference type="EMBL" id="CAXHTA020000012">
    <property type="protein sequence ID" value="CAL5225214.1"/>
    <property type="molecule type" value="Genomic_DNA"/>
</dbReference>
<name>A0ABP1G1W1_9CHLO</name>
<feature type="compositionally biased region" description="Basic and acidic residues" evidence="3">
    <location>
        <begin position="103"/>
        <end position="114"/>
    </location>
</feature>
<dbReference type="PROSITE" id="PS50800">
    <property type="entry name" value="SAP"/>
    <property type="match status" value="1"/>
</dbReference>
<sequence>MKPAFTDKCHNCSTAVLGRRQCFPYVSRPHVVPQKQHRNSQVRLQRVTVPPVCATRSELAYATEGTAEEDVAEQEQRATKVDEEPASSNGDEESATETRQAPKHIDESDPERASYHRQILAAAKDGRAQDAADLIESMREAGLPPGSRAYHGLICAHCKARDTDSALSTVRQAVLQGLQPIAETYMVLMHSFIAEGDRRAAFKVFQSMNAAGMDVQRGWLLLCKDCLRYGFGEDAYAWYKRGSHEGWRPDADMYEQLLSWMCTQENLVDEAETIIRKEMPEAGIQPTARHANPLVFAEAMFVSVHTAINGPLKEMQQGRLGVGCRPNADTYNCIIMGCLRHVREDGNAVYETLQEIKGDMIIAGLKFNKTTHALFVEVHLLTGQVEFAMLAFEDMVKLARPGAVTECLSEEAITELVFALARTNQPKHLIRVLETLVEDRRPLPIQTLVPINVDGLSFVTSWVPAALENARTLQEVEGLVKQSEVEEEDFREIDGTLIGPGGFAVTDDGAVISASKLTVPQLKAELTARGLPTEGKRADLYRRVQAARATAPREVADEVRMQEKRAAQKTVREETALKTKIAKDKEGLEVVWTVEDWKDGKLVSVEEVTESEEEVAADSEDGEWDEDEQGAAQASRARPEFGAEEGELDAVEEQQGFKAGQSEQPFWPQDQLVSDMAIHLALMVEQLGLSASPNDWTQIAKAATDEGNEDVAHEVVARIPALADYRAAHGDTRLLETLERAEFKITDENFPEVVEALL</sequence>
<feature type="compositionally biased region" description="Acidic residues" evidence="3">
    <location>
        <begin position="607"/>
        <end position="629"/>
    </location>
</feature>
<dbReference type="PANTHER" id="PTHR47939">
    <property type="entry name" value="MEMBRANE-ASSOCIATED SALT-INDUCIBLE PROTEIN-LIKE"/>
    <property type="match status" value="1"/>
</dbReference>
<dbReference type="Pfam" id="PF02037">
    <property type="entry name" value="SAP"/>
    <property type="match status" value="1"/>
</dbReference>
<feature type="region of interest" description="Disordered" evidence="3">
    <location>
        <begin position="61"/>
        <end position="114"/>
    </location>
</feature>
<dbReference type="Proteomes" id="UP001497392">
    <property type="component" value="Unassembled WGS sequence"/>
</dbReference>
<gene>
    <name evidence="5" type="primary">g8000</name>
    <name evidence="5" type="ORF">VP750_LOCUS6873</name>
</gene>
<comment type="caution">
    <text evidence="5">The sequence shown here is derived from an EMBL/GenBank/DDBJ whole genome shotgun (WGS) entry which is preliminary data.</text>
</comment>
<dbReference type="PROSITE" id="PS51375">
    <property type="entry name" value="PPR"/>
    <property type="match status" value="2"/>
</dbReference>
<feature type="region of interest" description="Disordered" evidence="3">
    <location>
        <begin position="606"/>
        <end position="646"/>
    </location>
</feature>
<dbReference type="InterPro" id="IPR011990">
    <property type="entry name" value="TPR-like_helical_dom_sf"/>
</dbReference>
<evidence type="ECO:0000256" key="1">
    <source>
        <dbReference type="ARBA" id="ARBA00022737"/>
    </source>
</evidence>
<dbReference type="InterPro" id="IPR033443">
    <property type="entry name" value="PROP1-like_PPR_dom"/>
</dbReference>
<reference evidence="5 6" key="1">
    <citation type="submission" date="2024-06" db="EMBL/GenBank/DDBJ databases">
        <authorList>
            <person name="Kraege A."/>
            <person name="Thomma B."/>
        </authorList>
    </citation>
    <scope>NUCLEOTIDE SEQUENCE [LARGE SCALE GENOMIC DNA]</scope>
</reference>
<evidence type="ECO:0000313" key="5">
    <source>
        <dbReference type="EMBL" id="CAL5225214.1"/>
    </source>
</evidence>
<dbReference type="SUPFAM" id="SSF68906">
    <property type="entry name" value="SAP domain"/>
    <property type="match status" value="1"/>
</dbReference>
<dbReference type="Gene3D" id="1.10.720.30">
    <property type="entry name" value="SAP domain"/>
    <property type="match status" value="1"/>
</dbReference>
<dbReference type="InterPro" id="IPR002885">
    <property type="entry name" value="PPR_rpt"/>
</dbReference>
<evidence type="ECO:0000259" key="4">
    <source>
        <dbReference type="PROSITE" id="PS50800"/>
    </source>
</evidence>
<dbReference type="InterPro" id="IPR050667">
    <property type="entry name" value="PPR-containing_protein"/>
</dbReference>
<dbReference type="InterPro" id="IPR003034">
    <property type="entry name" value="SAP_dom"/>
</dbReference>
<feature type="domain" description="SAP" evidence="4">
    <location>
        <begin position="514"/>
        <end position="548"/>
    </location>
</feature>
<feature type="repeat" description="PPR" evidence="2">
    <location>
        <begin position="111"/>
        <end position="145"/>
    </location>
</feature>
<feature type="repeat" description="PPR" evidence="2">
    <location>
        <begin position="250"/>
        <end position="286"/>
    </location>
</feature>
<evidence type="ECO:0000313" key="6">
    <source>
        <dbReference type="Proteomes" id="UP001497392"/>
    </source>
</evidence>